<organism evidence="1 2">
    <name type="scientific">Dermacoccus nishinomiyaensis</name>
    <dbReference type="NCBI Taxonomy" id="1274"/>
    <lineage>
        <taxon>Bacteria</taxon>
        <taxon>Bacillati</taxon>
        <taxon>Actinomycetota</taxon>
        <taxon>Actinomycetes</taxon>
        <taxon>Micrococcales</taxon>
        <taxon>Dermacoccaceae</taxon>
        <taxon>Dermacoccus</taxon>
    </lineage>
</organism>
<reference evidence="1 2" key="1">
    <citation type="submission" date="2014-07" db="EMBL/GenBank/DDBJ databases">
        <title>Genome Sequencing of Dermacoccus nishinomiyaensis.</title>
        <authorList>
            <person name="Hong K.W."/>
            <person name="Chan K.G."/>
        </authorList>
    </citation>
    <scope>NUCLEOTIDE SEQUENCE [LARGE SCALE GENOMIC DNA]</scope>
    <source>
        <strain evidence="1 2">M25</strain>
    </source>
</reference>
<dbReference type="EMBL" id="CP008889">
    <property type="protein sequence ID" value="AIF39789.1"/>
    <property type="molecule type" value="Genomic_DNA"/>
</dbReference>
<protein>
    <submittedName>
        <fullName evidence="1">Uncharacterized protein</fullName>
    </submittedName>
</protein>
<gene>
    <name evidence="1" type="ORF">HX89_00895</name>
</gene>
<dbReference type="Proteomes" id="UP000027986">
    <property type="component" value="Chromosome"/>
</dbReference>
<dbReference type="AlphaFoldDB" id="A0A075JCV4"/>
<dbReference type="HOGENOM" id="CLU_2665074_0_0_11"/>
<keyword evidence="2" id="KW-1185">Reference proteome</keyword>
<name>A0A075JCV4_9MICO</name>
<dbReference type="KEGG" id="dni:HX89_00895"/>
<evidence type="ECO:0000313" key="2">
    <source>
        <dbReference type="Proteomes" id="UP000027986"/>
    </source>
</evidence>
<sequence length="75" mass="8084">MVPGGDATLWLDQDESRLFAHGCMYFSAATSWAPIPDGQESKLVKCMRSDILDVGRLSQLLYDSSLMISGSGGTV</sequence>
<evidence type="ECO:0000313" key="1">
    <source>
        <dbReference type="EMBL" id="AIF39789.1"/>
    </source>
</evidence>
<accession>A0A075JCV4</accession>
<proteinExistence type="predicted"/>